<dbReference type="OrthoDB" id="7596768at2"/>
<dbReference type="EMBL" id="SMAP01000001">
    <property type="protein sequence ID" value="TCT26240.1"/>
    <property type="molecule type" value="Genomic_DNA"/>
</dbReference>
<dbReference type="Proteomes" id="UP000295414">
    <property type="component" value="Unassembled WGS sequence"/>
</dbReference>
<dbReference type="AlphaFoldDB" id="A0A4R3N9Y8"/>
<gene>
    <name evidence="1" type="ORF">EDC34_101569</name>
</gene>
<reference evidence="1 2" key="1">
    <citation type="submission" date="2019-03" db="EMBL/GenBank/DDBJ databases">
        <title>Genomic Encyclopedia of Type Strains, Phase IV (KMG-IV): sequencing the most valuable type-strain genomes for metagenomic binning, comparative biology and taxonomic classification.</title>
        <authorList>
            <person name="Goeker M."/>
        </authorList>
    </citation>
    <scope>NUCLEOTIDE SEQUENCE [LARGE SCALE GENOMIC DNA]</scope>
    <source>
        <strain evidence="1 2">DSM 13605</strain>
    </source>
</reference>
<protein>
    <submittedName>
        <fullName evidence="1">Uncharacterized protein</fullName>
    </submittedName>
</protein>
<sequence>MTTPSEALTDRIVLHLVETKLFLQEDAQKYRDKIATGTMKPEDWLLAIEKALQKGATHEH</sequence>
<proteinExistence type="predicted"/>
<dbReference type="RefSeq" id="WP_132982838.1">
    <property type="nucleotide sequence ID" value="NZ_MSZW01000017.1"/>
</dbReference>
<organism evidence="1 2">
    <name type="scientific">Thermomonas haemolytica</name>
    <dbReference type="NCBI Taxonomy" id="141949"/>
    <lineage>
        <taxon>Bacteria</taxon>
        <taxon>Pseudomonadati</taxon>
        <taxon>Pseudomonadota</taxon>
        <taxon>Gammaproteobacteria</taxon>
        <taxon>Lysobacterales</taxon>
        <taxon>Lysobacteraceae</taxon>
        <taxon>Thermomonas</taxon>
    </lineage>
</organism>
<name>A0A4R3N9Y8_9GAMM</name>
<keyword evidence="2" id="KW-1185">Reference proteome</keyword>
<accession>A0A4R3N9Y8</accession>
<evidence type="ECO:0000313" key="1">
    <source>
        <dbReference type="EMBL" id="TCT26240.1"/>
    </source>
</evidence>
<comment type="caution">
    <text evidence="1">The sequence shown here is derived from an EMBL/GenBank/DDBJ whole genome shotgun (WGS) entry which is preliminary data.</text>
</comment>
<evidence type="ECO:0000313" key="2">
    <source>
        <dbReference type="Proteomes" id="UP000295414"/>
    </source>
</evidence>